<dbReference type="Proteomes" id="UP000034290">
    <property type="component" value="Unassembled WGS sequence"/>
</dbReference>
<dbReference type="PANTHER" id="PTHR43825">
    <property type="entry name" value="PYRUVATE DEHYDROGENASE E1 COMPONENT"/>
    <property type="match status" value="1"/>
</dbReference>
<proteinExistence type="inferred from homology"/>
<organism evidence="6 7">
    <name type="scientific">Candidatus Giovannonibacteria bacterium GW2011_GWA2_53_7</name>
    <dbReference type="NCBI Taxonomy" id="1618650"/>
    <lineage>
        <taxon>Bacteria</taxon>
        <taxon>Candidatus Giovannoniibacteriota</taxon>
    </lineage>
</organism>
<comment type="cofactor">
    <cofactor evidence="1">
        <name>thiamine diphosphate</name>
        <dbReference type="ChEBI" id="CHEBI:58937"/>
    </cofactor>
</comment>
<dbReference type="InterPro" id="IPR029061">
    <property type="entry name" value="THDP-binding"/>
</dbReference>
<dbReference type="Pfam" id="PF02780">
    <property type="entry name" value="Transketolase_C"/>
    <property type="match status" value="1"/>
</dbReference>
<dbReference type="Pfam" id="PF02779">
    <property type="entry name" value="Transket_pyr"/>
    <property type="match status" value="1"/>
</dbReference>
<dbReference type="FunFam" id="3.40.50.970:FF:000129">
    <property type="entry name" value="Transketolase"/>
    <property type="match status" value="1"/>
</dbReference>
<reference evidence="6 7" key="1">
    <citation type="journal article" date="2015" name="Nature">
        <title>rRNA introns, odd ribosomes, and small enigmatic genomes across a large radiation of phyla.</title>
        <authorList>
            <person name="Brown C.T."/>
            <person name="Hug L.A."/>
            <person name="Thomas B.C."/>
            <person name="Sharon I."/>
            <person name="Castelle C.J."/>
            <person name="Singh A."/>
            <person name="Wilkins M.J."/>
            <person name="Williams K.H."/>
            <person name="Banfield J.F."/>
        </authorList>
    </citation>
    <scope>NUCLEOTIDE SEQUENCE [LARGE SCALE GENOMIC DNA]</scope>
</reference>
<evidence type="ECO:0000313" key="6">
    <source>
        <dbReference type="EMBL" id="KKW35964.1"/>
    </source>
</evidence>
<dbReference type="InterPro" id="IPR020826">
    <property type="entry name" value="Transketolase_BS"/>
</dbReference>
<dbReference type="CDD" id="cd07033">
    <property type="entry name" value="TPP_PYR_DXS_TK_like"/>
    <property type="match status" value="1"/>
</dbReference>
<evidence type="ECO:0000313" key="7">
    <source>
        <dbReference type="Proteomes" id="UP000034290"/>
    </source>
</evidence>
<dbReference type="SUPFAM" id="SSF52922">
    <property type="entry name" value="TK C-terminal domain-like"/>
    <property type="match status" value="1"/>
</dbReference>
<dbReference type="AlphaFoldDB" id="A0A0G2AT05"/>
<evidence type="ECO:0000259" key="5">
    <source>
        <dbReference type="SMART" id="SM00861"/>
    </source>
</evidence>
<dbReference type="InterPro" id="IPR051157">
    <property type="entry name" value="PDH/Transketolase"/>
</dbReference>
<dbReference type="InterPro" id="IPR009014">
    <property type="entry name" value="Transketo_C/PFOR_II"/>
</dbReference>
<evidence type="ECO:0000256" key="2">
    <source>
        <dbReference type="ARBA" id="ARBA00007131"/>
    </source>
</evidence>
<dbReference type="PATRIC" id="fig|1618650.3.peg.375"/>
<dbReference type="SUPFAM" id="SSF52518">
    <property type="entry name" value="Thiamin diphosphate-binding fold (THDP-binding)"/>
    <property type="match status" value="1"/>
</dbReference>
<protein>
    <submittedName>
        <fullName evidence="6">Transketolase central region</fullName>
    </submittedName>
</protein>
<dbReference type="SMART" id="SM00861">
    <property type="entry name" value="Transket_pyr"/>
    <property type="match status" value="1"/>
</dbReference>
<comment type="caution">
    <text evidence="6">The sequence shown here is derived from an EMBL/GenBank/DDBJ whole genome shotgun (WGS) entry which is preliminary data.</text>
</comment>
<accession>A0A0G2AT05</accession>
<evidence type="ECO:0000256" key="3">
    <source>
        <dbReference type="ARBA" id="ARBA00022679"/>
    </source>
</evidence>
<dbReference type="EMBL" id="LCRM01000035">
    <property type="protein sequence ID" value="KKW35964.1"/>
    <property type="molecule type" value="Genomic_DNA"/>
</dbReference>
<dbReference type="PROSITE" id="PS00802">
    <property type="entry name" value="TRANSKETOLASE_2"/>
    <property type="match status" value="1"/>
</dbReference>
<comment type="similarity">
    <text evidence="2">Belongs to the transketolase family.</text>
</comment>
<dbReference type="Gene3D" id="3.40.50.920">
    <property type="match status" value="1"/>
</dbReference>
<name>A0A0G2AT05_9BACT</name>
<dbReference type="PANTHER" id="PTHR43825:SF1">
    <property type="entry name" value="TRANSKETOLASE-LIKE PYRIMIDINE-BINDING DOMAIN-CONTAINING PROTEIN"/>
    <property type="match status" value="1"/>
</dbReference>
<sequence>MISKTAKLSPKLFQTLPEKPTRQGYGEGLVEAGALNKEVVVLCCDLTESTRSNLFKEAYPERFVQMGISEQAMAGIASGMALSGKVPFISSYAAFSPGRNWEQIRTLIGLQNTNVKICGAHAGVSVGPDGATHQALEDIATMRVIPNMTVIVPCDVHEARKATVASASMQGPVYLRFARANSPVFTTTQTPFKIGKAEIYREGRDVTIIATGPILYEALKATEILSKKFKIEARVINCHTIKPLDEKTILSSAKECGAIVTCEEAQIAGGLGGAIAELLAERLPTPMERIGMKDCYGESGEPQELLEHFGLTAPAIVKAVQNVLKRKRL</sequence>
<gene>
    <name evidence="6" type="ORF">UY81_C0035G0003</name>
</gene>
<feature type="domain" description="Transketolase-like pyrimidine-binding" evidence="5">
    <location>
        <begin position="19"/>
        <end position="184"/>
    </location>
</feature>
<dbReference type="InterPro" id="IPR033248">
    <property type="entry name" value="Transketolase_C"/>
</dbReference>
<evidence type="ECO:0000256" key="1">
    <source>
        <dbReference type="ARBA" id="ARBA00001964"/>
    </source>
</evidence>
<evidence type="ECO:0000256" key="4">
    <source>
        <dbReference type="ARBA" id="ARBA00023052"/>
    </source>
</evidence>
<dbReference type="Gene3D" id="3.40.50.970">
    <property type="match status" value="1"/>
</dbReference>
<dbReference type="GO" id="GO:0016740">
    <property type="term" value="F:transferase activity"/>
    <property type="evidence" value="ECO:0007669"/>
    <property type="project" value="UniProtKB-KW"/>
</dbReference>
<keyword evidence="4" id="KW-0786">Thiamine pyrophosphate</keyword>
<dbReference type="InterPro" id="IPR005475">
    <property type="entry name" value="Transketolase-like_Pyr-bd"/>
</dbReference>
<keyword evidence="3" id="KW-0808">Transferase</keyword>